<reference evidence="1 2" key="1">
    <citation type="journal article" date="2015" name="Parasit. Vectors">
        <title>Draft genome of the scabies mite.</title>
        <authorList>
            <person name="Rider S.D.Jr."/>
            <person name="Morgan M.S."/>
            <person name="Arlian L.G."/>
        </authorList>
    </citation>
    <scope>NUCLEOTIDE SEQUENCE [LARGE SCALE GENOMIC DNA]</scope>
    <source>
        <strain evidence="1">Arlian Lab</strain>
    </source>
</reference>
<sequence length="63" mass="6955">MIILVISIASVILIRDGIKKKTGRFSFYSIANSATSYLGHLYRKPLVSAFITTTTLFAPSTLF</sequence>
<dbReference type="EMBL" id="JXLN01007138">
    <property type="protein sequence ID" value="KPM04048.1"/>
    <property type="molecule type" value="Genomic_DNA"/>
</dbReference>
<dbReference type="VEuPathDB" id="VectorBase:SSCA003434"/>
<comment type="caution">
    <text evidence="1">The sequence shown here is derived from an EMBL/GenBank/DDBJ whole genome shotgun (WGS) entry which is preliminary data.</text>
</comment>
<dbReference type="Proteomes" id="UP000616769">
    <property type="component" value="Unassembled WGS sequence"/>
</dbReference>
<dbReference type="AlphaFoldDB" id="A0A131ZYW5"/>
<name>A0A131ZYW5_SARSC</name>
<evidence type="ECO:0000313" key="1">
    <source>
        <dbReference type="EMBL" id="KPM04048.1"/>
    </source>
</evidence>
<proteinExistence type="predicted"/>
<accession>A0A131ZYW5</accession>
<protein>
    <submittedName>
        <fullName evidence="1">Uncharacterized protein</fullName>
    </submittedName>
</protein>
<evidence type="ECO:0000313" key="2">
    <source>
        <dbReference type="Proteomes" id="UP000616769"/>
    </source>
</evidence>
<gene>
    <name evidence="1" type="ORF">QR98_0024870</name>
</gene>
<organism evidence="1 2">
    <name type="scientific">Sarcoptes scabiei</name>
    <name type="common">Itch mite</name>
    <name type="synonym">Acarus scabiei</name>
    <dbReference type="NCBI Taxonomy" id="52283"/>
    <lineage>
        <taxon>Eukaryota</taxon>
        <taxon>Metazoa</taxon>
        <taxon>Ecdysozoa</taxon>
        <taxon>Arthropoda</taxon>
        <taxon>Chelicerata</taxon>
        <taxon>Arachnida</taxon>
        <taxon>Acari</taxon>
        <taxon>Acariformes</taxon>
        <taxon>Sarcoptiformes</taxon>
        <taxon>Astigmata</taxon>
        <taxon>Psoroptidia</taxon>
        <taxon>Sarcoptoidea</taxon>
        <taxon>Sarcoptidae</taxon>
        <taxon>Sarcoptinae</taxon>
        <taxon>Sarcoptes</taxon>
    </lineage>
</organism>